<proteinExistence type="predicted"/>
<dbReference type="OrthoDB" id="410946at2759"/>
<keyword evidence="1" id="KW-0812">Transmembrane</keyword>
<evidence type="ECO:0000256" key="2">
    <source>
        <dbReference type="SAM" id="SignalP"/>
    </source>
</evidence>
<keyword evidence="1" id="KW-0472">Membrane</keyword>
<gene>
    <name evidence="3" type="ORF">SNEC2469_LOCUS13321</name>
</gene>
<accession>A0A812SFB1</accession>
<sequence length="153" mass="17057">MSRQKLRLWALLVTLSESNSCIQSPHPALLDDNHASECAAALLQKQTEKVEHRTTAAPQFKEDAEWRARQMVLQNAEEEAVAQSLSRFMGWFSNVKISSPIQLPLIRQWHAVSQQLLDRGLTASDLRVIFVCLFACLILTCAVAGRRLAGTGT</sequence>
<evidence type="ECO:0000256" key="1">
    <source>
        <dbReference type="SAM" id="Phobius"/>
    </source>
</evidence>
<dbReference type="Proteomes" id="UP000601435">
    <property type="component" value="Unassembled WGS sequence"/>
</dbReference>
<reference evidence="3" key="1">
    <citation type="submission" date="2021-02" db="EMBL/GenBank/DDBJ databases">
        <authorList>
            <person name="Dougan E. K."/>
            <person name="Rhodes N."/>
            <person name="Thang M."/>
            <person name="Chan C."/>
        </authorList>
    </citation>
    <scope>NUCLEOTIDE SEQUENCE</scope>
</reference>
<dbReference type="AlphaFoldDB" id="A0A812SFB1"/>
<keyword evidence="4" id="KW-1185">Reference proteome</keyword>
<feature type="transmembrane region" description="Helical" evidence="1">
    <location>
        <begin position="126"/>
        <end position="145"/>
    </location>
</feature>
<evidence type="ECO:0000313" key="4">
    <source>
        <dbReference type="Proteomes" id="UP000601435"/>
    </source>
</evidence>
<feature type="chain" id="PRO_5032652321" evidence="2">
    <location>
        <begin position="21"/>
        <end position="153"/>
    </location>
</feature>
<comment type="caution">
    <text evidence="3">The sequence shown here is derived from an EMBL/GenBank/DDBJ whole genome shotgun (WGS) entry which is preliminary data.</text>
</comment>
<keyword evidence="2" id="KW-0732">Signal</keyword>
<dbReference type="EMBL" id="CAJNJA010021252">
    <property type="protein sequence ID" value="CAE7472338.1"/>
    <property type="molecule type" value="Genomic_DNA"/>
</dbReference>
<protein>
    <submittedName>
        <fullName evidence="3">Uncharacterized protein</fullName>
    </submittedName>
</protein>
<evidence type="ECO:0000313" key="3">
    <source>
        <dbReference type="EMBL" id="CAE7472338.1"/>
    </source>
</evidence>
<feature type="signal peptide" evidence="2">
    <location>
        <begin position="1"/>
        <end position="20"/>
    </location>
</feature>
<keyword evidence="1" id="KW-1133">Transmembrane helix</keyword>
<organism evidence="3 4">
    <name type="scientific">Symbiodinium necroappetens</name>
    <dbReference type="NCBI Taxonomy" id="1628268"/>
    <lineage>
        <taxon>Eukaryota</taxon>
        <taxon>Sar</taxon>
        <taxon>Alveolata</taxon>
        <taxon>Dinophyceae</taxon>
        <taxon>Suessiales</taxon>
        <taxon>Symbiodiniaceae</taxon>
        <taxon>Symbiodinium</taxon>
    </lineage>
</organism>
<name>A0A812SFB1_9DINO</name>